<protein>
    <recommendedName>
        <fullName evidence="1">HEPN domain-containing protein</fullName>
    </recommendedName>
</protein>
<feature type="domain" description="HEPN" evidence="1">
    <location>
        <begin position="7"/>
        <end position="124"/>
    </location>
</feature>
<organism evidence="2 3">
    <name type="scientific">Aphanizomenon flos-aquae WA102</name>
    <dbReference type="NCBI Taxonomy" id="1710896"/>
    <lineage>
        <taxon>Bacteria</taxon>
        <taxon>Bacillati</taxon>
        <taxon>Cyanobacteriota</taxon>
        <taxon>Cyanophyceae</taxon>
        <taxon>Nostocales</taxon>
        <taxon>Aphanizomenonaceae</taxon>
        <taxon>Aphanizomenon</taxon>
    </lineage>
</organism>
<name>A0A1B7WXG3_APHFL</name>
<accession>A0A1B7WXG3</accession>
<dbReference type="InterPro" id="IPR007842">
    <property type="entry name" value="HEPN_dom"/>
</dbReference>
<dbReference type="Pfam" id="PF05168">
    <property type="entry name" value="HEPN"/>
    <property type="match status" value="1"/>
</dbReference>
<dbReference type="Gene3D" id="1.20.120.330">
    <property type="entry name" value="Nucleotidyltransferases domain 2"/>
    <property type="match status" value="1"/>
</dbReference>
<dbReference type="EMBL" id="LJOW01000135">
    <property type="protein sequence ID" value="OBQ41811.1"/>
    <property type="molecule type" value="Genomic_DNA"/>
</dbReference>
<evidence type="ECO:0000313" key="2">
    <source>
        <dbReference type="EMBL" id="OBQ41811.1"/>
    </source>
</evidence>
<evidence type="ECO:0000259" key="1">
    <source>
        <dbReference type="Pfam" id="PF05168"/>
    </source>
</evidence>
<dbReference type="AlphaFoldDB" id="A0A1B7WXG3"/>
<gene>
    <name evidence="2" type="ORF">AN484_20155</name>
</gene>
<evidence type="ECO:0000313" key="3">
    <source>
        <dbReference type="Proteomes" id="UP000092093"/>
    </source>
</evidence>
<reference evidence="2 3" key="1">
    <citation type="submission" date="2015-09" db="EMBL/GenBank/DDBJ databases">
        <title>Aphanizomenon flos-aquae WA102.</title>
        <authorList>
            <person name="Driscoll C."/>
        </authorList>
    </citation>
    <scope>NUCLEOTIDE SEQUENCE [LARGE SCALE GENOMIC DNA]</scope>
    <source>
        <strain evidence="2">WA102</strain>
    </source>
</reference>
<dbReference type="Proteomes" id="UP000092093">
    <property type="component" value="Unassembled WGS sequence"/>
</dbReference>
<proteinExistence type="predicted"/>
<sequence>MSPTDAQSWIAVANKRGADAQAIYKEHPNSIGSVYMAGYAIECSLKALLQSRGTPFPTHGSDGHNLLSLWKTSRFKLSDLNDPNGNKAFFIKQWDTKFRYESDIGNLDLDLGDLIKGAMELTGWIQTRVRRSKPRKKK</sequence>
<comment type="caution">
    <text evidence="2">The sequence shown here is derived from an EMBL/GenBank/DDBJ whole genome shotgun (WGS) entry which is preliminary data.</text>
</comment>